<dbReference type="Proteomes" id="UP000436801">
    <property type="component" value="Unassembled WGS sequence"/>
</dbReference>
<evidence type="ECO:0000313" key="5">
    <source>
        <dbReference type="Proteomes" id="UP000436801"/>
    </source>
</evidence>
<gene>
    <name evidence="2" type="ORF">GQR91_11450</name>
    <name evidence="3" type="ORF">SAMN05216557_102241</name>
</gene>
<name>A0A1G7IGS7_9SPHN</name>
<dbReference type="OrthoDB" id="13401at2"/>
<evidence type="ECO:0000313" key="3">
    <source>
        <dbReference type="EMBL" id="SDF11825.1"/>
    </source>
</evidence>
<dbReference type="InterPro" id="IPR005074">
    <property type="entry name" value="Peptidase_C39"/>
</dbReference>
<dbReference type="GO" id="GO:0006508">
    <property type="term" value="P:proteolysis"/>
    <property type="evidence" value="ECO:0007669"/>
    <property type="project" value="InterPro"/>
</dbReference>
<dbReference type="EMBL" id="WSUT01000005">
    <property type="protein sequence ID" value="MWC44261.1"/>
    <property type="molecule type" value="Genomic_DNA"/>
</dbReference>
<organism evidence="3 4">
    <name type="scientific">Sphingomonas carotinifaciens</name>
    <dbReference type="NCBI Taxonomy" id="1166323"/>
    <lineage>
        <taxon>Bacteria</taxon>
        <taxon>Pseudomonadati</taxon>
        <taxon>Pseudomonadota</taxon>
        <taxon>Alphaproteobacteria</taxon>
        <taxon>Sphingomonadales</taxon>
        <taxon>Sphingomonadaceae</taxon>
        <taxon>Sphingomonas</taxon>
    </lineage>
</organism>
<dbReference type="Pfam" id="PF03412">
    <property type="entry name" value="Peptidase_C39"/>
    <property type="match status" value="1"/>
</dbReference>
<dbReference type="GO" id="GO:0016020">
    <property type="term" value="C:membrane"/>
    <property type="evidence" value="ECO:0007669"/>
    <property type="project" value="InterPro"/>
</dbReference>
<keyword evidence="4" id="KW-1185">Reference proteome</keyword>
<sequence>MTGRGGIGGMAVATGMALPLLLGACGGTVSDRARFVTSGAPVGDFSVPVRSVADQRFAGIVRQKFDFSCGSAALATLLRYHYDLDVREEVAFRGMWARGDRAQIRRLGFSLLDMKRWLASRGLAADGYKVPLDRVADTGIPGIALIAVRNYRHFVVVKGVRGDEVLLGDPSSGITVMPRAAFQAAWNGIYFVLAADQQLARNRFNRASQWSAYARAPLGARFAEPVSQQALSITAPFYGDIS</sequence>
<protein>
    <submittedName>
        <fullName evidence="2">Peptidase C39</fullName>
    </submittedName>
</protein>
<evidence type="ECO:0000313" key="4">
    <source>
        <dbReference type="Proteomes" id="UP000323502"/>
    </source>
</evidence>
<accession>A0A1G7IGS7</accession>
<dbReference type="CDD" id="cd02423">
    <property type="entry name" value="Peptidase_C39G"/>
    <property type="match status" value="1"/>
</dbReference>
<dbReference type="GO" id="GO:0008233">
    <property type="term" value="F:peptidase activity"/>
    <property type="evidence" value="ECO:0007669"/>
    <property type="project" value="InterPro"/>
</dbReference>
<dbReference type="Proteomes" id="UP000323502">
    <property type="component" value="Unassembled WGS sequence"/>
</dbReference>
<dbReference type="Gene3D" id="3.90.70.10">
    <property type="entry name" value="Cysteine proteinases"/>
    <property type="match status" value="1"/>
</dbReference>
<dbReference type="RefSeq" id="WP_112382487.1">
    <property type="nucleotide sequence ID" value="NZ_CP178397.1"/>
</dbReference>
<reference evidence="3 4" key="1">
    <citation type="submission" date="2016-10" db="EMBL/GenBank/DDBJ databases">
        <authorList>
            <person name="Varghese N."/>
            <person name="Submissions S."/>
        </authorList>
    </citation>
    <scope>NUCLEOTIDE SEQUENCE [LARGE SCALE GENOMIC DNA]</scope>
    <source>
        <strain evidence="3 4">S7-754</strain>
    </source>
</reference>
<dbReference type="PROSITE" id="PS50990">
    <property type="entry name" value="PEPTIDASE_C39"/>
    <property type="match status" value="1"/>
</dbReference>
<evidence type="ECO:0000259" key="1">
    <source>
        <dbReference type="PROSITE" id="PS50990"/>
    </source>
</evidence>
<evidence type="ECO:0000313" key="2">
    <source>
        <dbReference type="EMBL" id="MWC44261.1"/>
    </source>
</evidence>
<dbReference type="GO" id="GO:0005524">
    <property type="term" value="F:ATP binding"/>
    <property type="evidence" value="ECO:0007669"/>
    <property type="project" value="InterPro"/>
</dbReference>
<dbReference type="EMBL" id="FNBI01000002">
    <property type="protein sequence ID" value="SDF11825.1"/>
    <property type="molecule type" value="Genomic_DNA"/>
</dbReference>
<proteinExistence type="predicted"/>
<feature type="domain" description="Peptidase C39" evidence="1">
    <location>
        <begin position="63"/>
        <end position="193"/>
    </location>
</feature>
<dbReference type="AlphaFoldDB" id="A0A1G7IGS7"/>
<dbReference type="PROSITE" id="PS51257">
    <property type="entry name" value="PROKAR_LIPOPROTEIN"/>
    <property type="match status" value="1"/>
</dbReference>
<reference evidence="2 5" key="2">
    <citation type="submission" date="2019-12" db="EMBL/GenBank/DDBJ databases">
        <authorList>
            <person name="Zheng J."/>
        </authorList>
    </citation>
    <scope>NUCLEOTIDE SEQUENCE [LARGE SCALE GENOMIC DNA]</scope>
    <source>
        <strain evidence="2 5">DSM 27347</strain>
    </source>
</reference>